<dbReference type="GO" id="GO:0005576">
    <property type="term" value="C:extracellular region"/>
    <property type="evidence" value="ECO:0007669"/>
    <property type="project" value="UniProtKB-SubCell"/>
</dbReference>
<keyword evidence="9" id="KW-1185">Reference proteome</keyword>
<comment type="caution">
    <text evidence="8">The sequence shown here is derived from an EMBL/GenBank/DDBJ whole genome shotgun (WGS) entry which is preliminary data.</text>
</comment>
<feature type="signal peptide" evidence="7">
    <location>
        <begin position="1"/>
        <end position="22"/>
    </location>
</feature>
<reference evidence="8" key="2">
    <citation type="journal article" date="2024" name="Plant">
        <title>Genomic evolution and insights into agronomic trait innovations of Sesamum species.</title>
        <authorList>
            <person name="Miao H."/>
            <person name="Wang L."/>
            <person name="Qu L."/>
            <person name="Liu H."/>
            <person name="Sun Y."/>
            <person name="Le M."/>
            <person name="Wang Q."/>
            <person name="Wei S."/>
            <person name="Zheng Y."/>
            <person name="Lin W."/>
            <person name="Duan Y."/>
            <person name="Cao H."/>
            <person name="Xiong S."/>
            <person name="Wang X."/>
            <person name="Wei L."/>
            <person name="Li C."/>
            <person name="Ma Q."/>
            <person name="Ju M."/>
            <person name="Zhao R."/>
            <person name="Li G."/>
            <person name="Mu C."/>
            <person name="Tian Q."/>
            <person name="Mei H."/>
            <person name="Zhang T."/>
            <person name="Gao T."/>
            <person name="Zhang H."/>
        </authorList>
    </citation>
    <scope>NUCLEOTIDE SEQUENCE</scope>
    <source>
        <strain evidence="8">3651</strain>
    </source>
</reference>
<evidence type="ECO:0000256" key="7">
    <source>
        <dbReference type="SAM" id="SignalP"/>
    </source>
</evidence>
<evidence type="ECO:0000313" key="8">
    <source>
        <dbReference type="EMBL" id="KAK4439178.1"/>
    </source>
</evidence>
<protein>
    <submittedName>
        <fullName evidence="8">Protein RALF-like 19</fullName>
    </submittedName>
</protein>
<keyword evidence="5 7" id="KW-0732">Signal</keyword>
<proteinExistence type="inferred from homology"/>
<accession>A0AAE1Z082</accession>
<dbReference type="Proteomes" id="UP001293254">
    <property type="component" value="Unassembled WGS sequence"/>
</dbReference>
<evidence type="ECO:0000256" key="1">
    <source>
        <dbReference type="ARBA" id="ARBA00004613"/>
    </source>
</evidence>
<keyword evidence="4" id="KW-0372">Hormone</keyword>
<dbReference type="PANTHER" id="PTHR33136">
    <property type="entry name" value="RAPID ALKALINIZATION FACTOR-LIKE"/>
    <property type="match status" value="1"/>
</dbReference>
<comment type="subcellular location">
    <subcellularLocation>
        <location evidence="1">Secreted</location>
    </subcellularLocation>
</comment>
<dbReference type="GO" id="GO:0019722">
    <property type="term" value="P:calcium-mediated signaling"/>
    <property type="evidence" value="ECO:0007669"/>
    <property type="project" value="TreeGrafter"/>
</dbReference>
<evidence type="ECO:0000256" key="4">
    <source>
        <dbReference type="ARBA" id="ARBA00022702"/>
    </source>
</evidence>
<keyword evidence="3" id="KW-0964">Secreted</keyword>
<evidence type="ECO:0000256" key="6">
    <source>
        <dbReference type="ARBA" id="ARBA00023157"/>
    </source>
</evidence>
<evidence type="ECO:0000256" key="3">
    <source>
        <dbReference type="ARBA" id="ARBA00022525"/>
    </source>
</evidence>
<keyword evidence="6" id="KW-1015">Disulfide bond</keyword>
<dbReference type="EMBL" id="JACGWO010000001">
    <property type="protein sequence ID" value="KAK4439178.1"/>
    <property type="molecule type" value="Genomic_DNA"/>
</dbReference>
<dbReference type="GO" id="GO:0009506">
    <property type="term" value="C:plasmodesma"/>
    <property type="evidence" value="ECO:0007669"/>
    <property type="project" value="TreeGrafter"/>
</dbReference>
<dbReference type="AlphaFoldDB" id="A0AAE1Z082"/>
<evidence type="ECO:0000256" key="5">
    <source>
        <dbReference type="ARBA" id="ARBA00022729"/>
    </source>
</evidence>
<feature type="chain" id="PRO_5042122208" evidence="7">
    <location>
        <begin position="23"/>
        <end position="118"/>
    </location>
</feature>
<gene>
    <name evidence="8" type="ORF">Salat_0252700</name>
</gene>
<name>A0AAE1Z082_9LAMI</name>
<organism evidence="8 9">
    <name type="scientific">Sesamum alatum</name>
    <dbReference type="NCBI Taxonomy" id="300844"/>
    <lineage>
        <taxon>Eukaryota</taxon>
        <taxon>Viridiplantae</taxon>
        <taxon>Streptophyta</taxon>
        <taxon>Embryophyta</taxon>
        <taxon>Tracheophyta</taxon>
        <taxon>Spermatophyta</taxon>
        <taxon>Magnoliopsida</taxon>
        <taxon>eudicotyledons</taxon>
        <taxon>Gunneridae</taxon>
        <taxon>Pentapetalae</taxon>
        <taxon>asterids</taxon>
        <taxon>lamiids</taxon>
        <taxon>Lamiales</taxon>
        <taxon>Pedaliaceae</taxon>
        <taxon>Sesamum</taxon>
    </lineage>
</organism>
<evidence type="ECO:0000256" key="2">
    <source>
        <dbReference type="ARBA" id="ARBA00009178"/>
    </source>
</evidence>
<dbReference type="PANTHER" id="PTHR33136:SF34">
    <property type="entry name" value="OS12G0541700 PROTEIN"/>
    <property type="match status" value="1"/>
</dbReference>
<sequence length="118" mass="13044">MAFRGMGLLILLLSIAALATVAQPKPYMFDIGSVTGEPDGHGLMAEVLDDQEFMLESESARRQLQGRQPAYLSYGSLRRNNVPCNSRGQSYYNCRGNARVNPYARGCTKATHCARTNR</sequence>
<dbReference type="InterPro" id="IPR008801">
    <property type="entry name" value="RALF"/>
</dbReference>
<evidence type="ECO:0000313" key="9">
    <source>
        <dbReference type="Proteomes" id="UP001293254"/>
    </source>
</evidence>
<dbReference type="Pfam" id="PF05498">
    <property type="entry name" value="RALF"/>
    <property type="match status" value="1"/>
</dbReference>
<comment type="similarity">
    <text evidence="2">Belongs to the plant rapid alkalinization factor (RALF) family.</text>
</comment>
<reference evidence="8" key="1">
    <citation type="submission" date="2020-06" db="EMBL/GenBank/DDBJ databases">
        <authorList>
            <person name="Li T."/>
            <person name="Hu X."/>
            <person name="Zhang T."/>
            <person name="Song X."/>
            <person name="Zhang H."/>
            <person name="Dai N."/>
            <person name="Sheng W."/>
            <person name="Hou X."/>
            <person name="Wei L."/>
        </authorList>
    </citation>
    <scope>NUCLEOTIDE SEQUENCE</scope>
    <source>
        <strain evidence="8">3651</strain>
        <tissue evidence="8">Leaf</tissue>
    </source>
</reference>
<dbReference type="GO" id="GO:0005179">
    <property type="term" value="F:hormone activity"/>
    <property type="evidence" value="ECO:0007669"/>
    <property type="project" value="UniProtKB-KW"/>
</dbReference>